<accession>A0AAD8KQS8</accession>
<protein>
    <submittedName>
        <fullName evidence="1">Uncharacterized protein</fullName>
    </submittedName>
</protein>
<comment type="caution">
    <text evidence="1">The sequence shown here is derived from an EMBL/GenBank/DDBJ whole genome shotgun (WGS) entry which is preliminary data.</text>
</comment>
<keyword evidence="2" id="KW-1185">Reference proteome</keyword>
<sequence>MKDHYSSSSGDNTSTGEIEMNNAVTNAIGLAALFLQHVANPPRPIYQRVPVERDRAAANERLMKDYFDPIEPRYNEASFRRRFRMSSSERISKEERIANSNFMHNKEAHYALTADFGRALLVKS</sequence>
<proteinExistence type="predicted"/>
<reference evidence="1" key="1">
    <citation type="journal article" date="2023" name="bioRxiv">
        <title>Improved chromosome-level genome assembly for marigold (Tagetes erecta).</title>
        <authorList>
            <person name="Jiang F."/>
            <person name="Yuan L."/>
            <person name="Wang S."/>
            <person name="Wang H."/>
            <person name="Xu D."/>
            <person name="Wang A."/>
            <person name="Fan W."/>
        </authorList>
    </citation>
    <scope>NUCLEOTIDE SEQUENCE</scope>
    <source>
        <strain evidence="1">WSJ</strain>
        <tissue evidence="1">Leaf</tissue>
    </source>
</reference>
<dbReference type="EMBL" id="JAUHHV010000004">
    <property type="protein sequence ID" value="KAK1427372.1"/>
    <property type="molecule type" value="Genomic_DNA"/>
</dbReference>
<name>A0AAD8KQS8_TARER</name>
<evidence type="ECO:0000313" key="1">
    <source>
        <dbReference type="EMBL" id="KAK1427372.1"/>
    </source>
</evidence>
<evidence type="ECO:0000313" key="2">
    <source>
        <dbReference type="Proteomes" id="UP001229421"/>
    </source>
</evidence>
<dbReference type="Proteomes" id="UP001229421">
    <property type="component" value="Unassembled WGS sequence"/>
</dbReference>
<gene>
    <name evidence="1" type="ORF">QVD17_16055</name>
</gene>
<dbReference type="AlphaFoldDB" id="A0AAD8KQS8"/>
<organism evidence="1 2">
    <name type="scientific">Tagetes erecta</name>
    <name type="common">African marigold</name>
    <dbReference type="NCBI Taxonomy" id="13708"/>
    <lineage>
        <taxon>Eukaryota</taxon>
        <taxon>Viridiplantae</taxon>
        <taxon>Streptophyta</taxon>
        <taxon>Embryophyta</taxon>
        <taxon>Tracheophyta</taxon>
        <taxon>Spermatophyta</taxon>
        <taxon>Magnoliopsida</taxon>
        <taxon>eudicotyledons</taxon>
        <taxon>Gunneridae</taxon>
        <taxon>Pentapetalae</taxon>
        <taxon>asterids</taxon>
        <taxon>campanulids</taxon>
        <taxon>Asterales</taxon>
        <taxon>Asteraceae</taxon>
        <taxon>Asteroideae</taxon>
        <taxon>Heliantheae alliance</taxon>
        <taxon>Tageteae</taxon>
        <taxon>Tagetes</taxon>
    </lineage>
</organism>